<reference evidence="3 4" key="1">
    <citation type="journal article" date="2018" name="Sci. Rep.">
        <title>Genomic signatures of local adaptation to the degree of environmental predictability in rotifers.</title>
        <authorList>
            <person name="Franch-Gras L."/>
            <person name="Hahn C."/>
            <person name="Garcia-Roger E.M."/>
            <person name="Carmona M.J."/>
            <person name="Serra M."/>
            <person name="Gomez A."/>
        </authorList>
    </citation>
    <scope>NUCLEOTIDE SEQUENCE [LARGE SCALE GENOMIC DNA]</scope>
    <source>
        <strain evidence="3">HYR1</strain>
    </source>
</reference>
<evidence type="ECO:0000256" key="1">
    <source>
        <dbReference type="SAM" id="Phobius"/>
    </source>
</evidence>
<feature type="transmembrane region" description="Helical" evidence="1">
    <location>
        <begin position="121"/>
        <end position="146"/>
    </location>
</feature>
<keyword evidence="1" id="KW-0472">Membrane</keyword>
<dbReference type="InterPro" id="IPR011657">
    <property type="entry name" value="CNT_C_dom"/>
</dbReference>
<organism evidence="3 4">
    <name type="scientific">Brachionus plicatilis</name>
    <name type="common">Marine rotifer</name>
    <name type="synonym">Brachionus muelleri</name>
    <dbReference type="NCBI Taxonomy" id="10195"/>
    <lineage>
        <taxon>Eukaryota</taxon>
        <taxon>Metazoa</taxon>
        <taxon>Spiralia</taxon>
        <taxon>Gnathifera</taxon>
        <taxon>Rotifera</taxon>
        <taxon>Eurotatoria</taxon>
        <taxon>Monogononta</taxon>
        <taxon>Pseudotrocha</taxon>
        <taxon>Ploima</taxon>
        <taxon>Brachionidae</taxon>
        <taxon>Brachionus</taxon>
    </lineage>
</organism>
<dbReference type="AlphaFoldDB" id="A0A3M7PV08"/>
<proteinExistence type="predicted"/>
<dbReference type="Pfam" id="PF07662">
    <property type="entry name" value="Nucleos_tra2_C"/>
    <property type="match status" value="1"/>
</dbReference>
<dbReference type="STRING" id="10195.A0A3M7PV08"/>
<evidence type="ECO:0000259" key="2">
    <source>
        <dbReference type="Pfam" id="PF07662"/>
    </source>
</evidence>
<dbReference type="PANTHER" id="PTHR10590">
    <property type="entry name" value="SODIUM/NUCLEOSIDE COTRANSPORTER"/>
    <property type="match status" value="1"/>
</dbReference>
<dbReference type="Proteomes" id="UP000276133">
    <property type="component" value="Unassembled WGS sequence"/>
</dbReference>
<name>A0A3M7PV08_BRAPC</name>
<keyword evidence="1" id="KW-0812">Transmembrane</keyword>
<evidence type="ECO:0000313" key="4">
    <source>
        <dbReference type="Proteomes" id="UP000276133"/>
    </source>
</evidence>
<dbReference type="EMBL" id="REGN01008740">
    <property type="protein sequence ID" value="RNA02843.1"/>
    <property type="molecule type" value="Genomic_DNA"/>
</dbReference>
<gene>
    <name evidence="3" type="ORF">BpHYR1_022204</name>
</gene>
<keyword evidence="1" id="KW-1133">Transmembrane helix</keyword>
<dbReference type="InterPro" id="IPR008276">
    <property type="entry name" value="C_nuclsd_transpt"/>
</dbReference>
<dbReference type="GO" id="GO:0005886">
    <property type="term" value="C:plasma membrane"/>
    <property type="evidence" value="ECO:0007669"/>
    <property type="project" value="TreeGrafter"/>
</dbReference>
<feature type="domain" description="Concentrative nucleoside transporter C-terminal" evidence="2">
    <location>
        <begin position="40"/>
        <end position="90"/>
    </location>
</feature>
<protein>
    <submittedName>
        <fullName evidence="3">H+ nucleoside cotransporter</fullName>
    </submittedName>
</protein>
<dbReference type="OrthoDB" id="6075923at2759"/>
<accession>A0A3M7PV08</accession>
<sequence length="157" mass="17306">MGGVGKICEINESIFPKVRHLKGKDLSREDIRVFWIVERDRSVTVATYSLCGFANMASVGLQIACLSSLAPNRAKLFPKIGFYAMIAGNMFFIKSKSQKGLDDLQQCQGIKKMLTNDYPKSVSLCFILVGLVLGLTAIGLQIYSIIKQTPLYYIGTG</sequence>
<evidence type="ECO:0000313" key="3">
    <source>
        <dbReference type="EMBL" id="RNA02843.1"/>
    </source>
</evidence>
<dbReference type="PANTHER" id="PTHR10590:SF4">
    <property type="entry name" value="SOLUTE CARRIER FAMILY 28 MEMBER 3"/>
    <property type="match status" value="1"/>
</dbReference>
<keyword evidence="4" id="KW-1185">Reference proteome</keyword>
<dbReference type="GO" id="GO:0005415">
    <property type="term" value="F:nucleoside:sodium symporter activity"/>
    <property type="evidence" value="ECO:0007669"/>
    <property type="project" value="TreeGrafter"/>
</dbReference>
<comment type="caution">
    <text evidence="3">The sequence shown here is derived from an EMBL/GenBank/DDBJ whole genome shotgun (WGS) entry which is preliminary data.</text>
</comment>